<dbReference type="InterPro" id="IPR013688">
    <property type="entry name" value="GBS_Bsp-like"/>
</dbReference>
<comment type="catalytic activity">
    <reaction evidence="4">
        <text>Hydrolysis of (1-&gt;4)-beta-linkages between N-acetylmuramic acid and N-acetyl-D-glucosamine residues in a peptidoglycan and between N-acetyl-D-glucosamine residues in chitodextrins.</text>
        <dbReference type="EC" id="3.2.1.17"/>
    </reaction>
</comment>
<evidence type="ECO:0000256" key="5">
    <source>
        <dbReference type="SAM" id="MobiDB-lite"/>
    </source>
</evidence>
<comment type="similarity">
    <text evidence="1 4">Belongs to the glycosyl hydrolase 25 family.</text>
</comment>
<dbReference type="PROSITE" id="PS51904">
    <property type="entry name" value="GLYCOSYL_HYDROL_F25_2"/>
    <property type="match status" value="1"/>
</dbReference>
<evidence type="ECO:0000313" key="7">
    <source>
        <dbReference type="EMBL" id="QGZ27451.1"/>
    </source>
</evidence>
<accession>A0AAE6UYK2</accession>
<dbReference type="Gene3D" id="3.20.20.80">
    <property type="entry name" value="Glycosidases"/>
    <property type="match status" value="1"/>
</dbReference>
<evidence type="ECO:0000256" key="2">
    <source>
        <dbReference type="ARBA" id="ARBA00022801"/>
    </source>
</evidence>
<dbReference type="PROSITE" id="PS00953">
    <property type="entry name" value="GLYCOSYL_HYDROL_F25_1"/>
    <property type="match status" value="1"/>
</dbReference>
<feature type="compositionally biased region" description="Low complexity" evidence="5">
    <location>
        <begin position="60"/>
        <end position="71"/>
    </location>
</feature>
<dbReference type="GO" id="GO:0016052">
    <property type="term" value="P:carbohydrate catabolic process"/>
    <property type="evidence" value="ECO:0007669"/>
    <property type="project" value="TreeGrafter"/>
</dbReference>
<dbReference type="InterPro" id="IPR002053">
    <property type="entry name" value="Glyco_hydro_25"/>
</dbReference>
<evidence type="ECO:0000256" key="6">
    <source>
        <dbReference type="SAM" id="SignalP"/>
    </source>
</evidence>
<evidence type="ECO:0000256" key="3">
    <source>
        <dbReference type="ARBA" id="ARBA00023295"/>
    </source>
</evidence>
<dbReference type="EMBL" id="CP046875">
    <property type="protein sequence ID" value="QGZ27451.1"/>
    <property type="molecule type" value="Genomic_DNA"/>
</dbReference>
<dbReference type="GO" id="GO:0016998">
    <property type="term" value="P:cell wall macromolecule catabolic process"/>
    <property type="evidence" value="ECO:0007669"/>
    <property type="project" value="InterPro"/>
</dbReference>
<proteinExistence type="inferred from homology"/>
<dbReference type="PANTHER" id="PTHR34135:SF2">
    <property type="entry name" value="LYSOZYME"/>
    <property type="match status" value="1"/>
</dbReference>
<keyword evidence="6" id="KW-0732">Signal</keyword>
<dbReference type="Gene3D" id="2.60.40.3760">
    <property type="match status" value="7"/>
</dbReference>
<dbReference type="Proteomes" id="UP000433223">
    <property type="component" value="Chromosome"/>
</dbReference>
<dbReference type="InterPro" id="IPR017853">
    <property type="entry name" value="GH"/>
</dbReference>
<feature type="compositionally biased region" description="Polar residues" evidence="5">
    <location>
        <begin position="121"/>
        <end position="142"/>
    </location>
</feature>
<name>A0AAE6UYK2_9STRE</name>
<dbReference type="SUPFAM" id="SSF51445">
    <property type="entry name" value="(Trans)glycosidases"/>
    <property type="match status" value="1"/>
</dbReference>
<organism evidence="7 8">
    <name type="scientific">Streptococcus ruminicola</name>
    <dbReference type="NCBI Taxonomy" id="2686210"/>
    <lineage>
        <taxon>Bacteria</taxon>
        <taxon>Bacillati</taxon>
        <taxon>Bacillota</taxon>
        <taxon>Bacilli</taxon>
        <taxon>Lactobacillales</taxon>
        <taxon>Streptococcaceae</taxon>
        <taxon>Streptococcus</taxon>
    </lineage>
</organism>
<keyword evidence="8" id="KW-1185">Reference proteome</keyword>
<evidence type="ECO:0000256" key="1">
    <source>
        <dbReference type="ARBA" id="ARBA00010646"/>
    </source>
</evidence>
<feature type="region of interest" description="Disordered" evidence="5">
    <location>
        <begin position="113"/>
        <end position="177"/>
    </location>
</feature>
<dbReference type="Pfam" id="PF08481">
    <property type="entry name" value="GBS_Bsp-like"/>
    <property type="match status" value="6"/>
</dbReference>
<feature type="compositionally biased region" description="Polar residues" evidence="5">
    <location>
        <begin position="83"/>
        <end position="95"/>
    </location>
</feature>
<reference evidence="7 8" key="1">
    <citation type="submission" date="2019-12" db="EMBL/GenBank/DDBJ databases">
        <title>Complete genome sequence of Streptococcus lutetiensis CNU 77-61 isolated from Capra aegagrus hircus.</title>
        <authorList>
            <person name="Park S.Y."/>
            <person name="Kim J.H."/>
            <person name="Seo S.W."/>
        </authorList>
    </citation>
    <scope>NUCLEOTIDE SEQUENCE [LARGE SCALE GENOMIC DNA]</scope>
    <source>
        <strain evidence="7 8">CNU_77-61</strain>
    </source>
</reference>
<dbReference type="GO" id="GO:0009253">
    <property type="term" value="P:peptidoglycan catabolic process"/>
    <property type="evidence" value="ECO:0007669"/>
    <property type="project" value="InterPro"/>
</dbReference>
<dbReference type="SMART" id="SM00641">
    <property type="entry name" value="Glyco_25"/>
    <property type="match status" value="1"/>
</dbReference>
<protein>
    <recommendedName>
        <fullName evidence="4">Lysozyme</fullName>
        <ecNumber evidence="4">3.2.1.17</ecNumber>
    </recommendedName>
</protein>
<feature type="signal peptide" evidence="6">
    <location>
        <begin position="1"/>
        <end position="42"/>
    </location>
</feature>
<dbReference type="EC" id="3.2.1.17" evidence="4"/>
<feature type="chain" id="PRO_5041943996" description="Lysozyme" evidence="6">
    <location>
        <begin position="43"/>
        <end position="1081"/>
    </location>
</feature>
<feature type="region of interest" description="Disordered" evidence="5">
    <location>
        <begin position="60"/>
        <end position="95"/>
    </location>
</feature>
<gene>
    <name evidence="7" type="ORF">GP482_04555</name>
</gene>
<keyword evidence="3 4" id="KW-0326">Glycosidase</keyword>
<dbReference type="Pfam" id="PF01183">
    <property type="entry name" value="Glyco_hydro_25"/>
    <property type="match status" value="1"/>
</dbReference>
<evidence type="ECO:0000313" key="8">
    <source>
        <dbReference type="Proteomes" id="UP000433223"/>
    </source>
</evidence>
<sequence>MIKWIRVKNRKRGIDLKKNILRSCLVSPIIIGAFLSSGQVFADENTTTQSTTVTENVQSSVEQSSSLQLNVNGDSVISDDNETNNSLPSSEVQNETQNIIDADKKDSAINGQEAENDADDQTSLINPSISEDSKETAGNSKENNVDDSAVQESQSSDDTTDRVSDKTSLSNLAESKVSTSSVQAASQKVINQLAASKAVVKEVTSATLTNKGFDIQYNQAIPAGAKIMFAVWSEVNGQDDLIWYTADSNGHVVAKYTGSYGKYNIHTYQNLNGQMIGLNGRTIDVPKPSAKVTITKVDGTTYKVTVSDIPAYITSIQLPTWTEKGGQDDIQWYATTQNADGTFTRTFSIAEHNLESGKYNVHVYGTSAVTNSLTGLTGTSFQGDYQFGDVKVQPTLTANGIQISMPSDVSSDMTVYHAVWSAKNDQDDMIWYKVPANGQLTAKYTGDYGTYLIHTYAVIKGQMTCISATSIDVPKPSAKAKITKESPTTYKVTITDVPVYIDSIQVPTWTEKNGQDDIQWYKATKAADGSYYVIFSEATHNLEAGTYNVHVYGNSRVTNSLTGLLGTRFESDYQFGDVKVQASLGQNGINISIPSDVSSNLKVMHAVWSAKNDQDDLIWYQVPANGQLTAKYTGDYGTYLIHTYAVINGQMTCISATSINVPKPEIKATVTKESDVKVKVTVSNVPVYVTGITIPVWTSLNGQDDIKWYQATKQSDGTYILTFSPKEHNFESGHYNIHIYGQSQVSHSLEGLSVTRGIDLSPENYIVNPTVSVQDHDANNGTLKVRIVESEYTKKIKYVRVAVWSESDQSNLHWYTTSDVYDGVVTVMVNEKNHGYIKGNYTVHVYVDFTDNTTSGFNLGQYALNADEPAQHTPSYFIDISSHNGVISVSDYQRLKSQGITGVVVKLTEGTSYTNPYARAQIANAQAAGLRVSAYHYSHYETAAEARAEAQYFVRVAQSMGLSGSTTMVNDMEERSMLNGDLNANTQAWKDEMNRLGYSNNVYYTMASWLDTKGGKLNTAKFGLSNLWVAHYLYAYTYLDQESAKSLSYYSNTAAWQYTSVSPKLSHALDESIDYTGRFTW</sequence>
<evidence type="ECO:0000256" key="4">
    <source>
        <dbReference type="RuleBase" id="RU361176"/>
    </source>
</evidence>
<dbReference type="AlphaFoldDB" id="A0AAE6UYK2"/>
<keyword evidence="2 4" id="KW-0378">Hydrolase</keyword>
<dbReference type="InterPro" id="IPR008270">
    <property type="entry name" value="Glyco_hydro_25_AS"/>
</dbReference>
<dbReference type="InterPro" id="IPR018077">
    <property type="entry name" value="Glyco_hydro_fam25_subgr"/>
</dbReference>
<feature type="compositionally biased region" description="Polar residues" evidence="5">
    <location>
        <begin position="166"/>
        <end position="177"/>
    </location>
</feature>
<dbReference type="PANTHER" id="PTHR34135">
    <property type="entry name" value="LYSOZYME"/>
    <property type="match status" value="1"/>
</dbReference>
<dbReference type="GO" id="GO:0003796">
    <property type="term" value="F:lysozyme activity"/>
    <property type="evidence" value="ECO:0007669"/>
    <property type="project" value="UniProtKB-EC"/>
</dbReference>